<evidence type="ECO:0000313" key="6">
    <source>
        <dbReference type="EMBL" id="MEK0082994.1"/>
    </source>
</evidence>
<dbReference type="Pfam" id="PF03006">
    <property type="entry name" value="HlyIII"/>
    <property type="match status" value="1"/>
</dbReference>
<feature type="transmembrane region" description="Helical" evidence="5">
    <location>
        <begin position="209"/>
        <end position="231"/>
    </location>
</feature>
<evidence type="ECO:0000256" key="2">
    <source>
        <dbReference type="ARBA" id="ARBA00022692"/>
    </source>
</evidence>
<feature type="transmembrane region" description="Helical" evidence="5">
    <location>
        <begin position="131"/>
        <end position="149"/>
    </location>
</feature>
<comment type="subcellular location">
    <subcellularLocation>
        <location evidence="1">Membrane</location>
        <topology evidence="1">Multi-pass membrane protein</topology>
    </subcellularLocation>
</comment>
<gene>
    <name evidence="6" type="ORF">U1T56_07520</name>
</gene>
<keyword evidence="4 5" id="KW-0472">Membrane</keyword>
<feature type="transmembrane region" description="Helical" evidence="5">
    <location>
        <begin position="35"/>
        <end position="56"/>
    </location>
</feature>
<reference evidence="6 7" key="1">
    <citation type="submission" date="2024-01" db="EMBL/GenBank/DDBJ databases">
        <title>Multi-omics insights into the function and evolution of sodium benzoate biodegradation pathways in Benzoatithermus flavus gen. nov., sp. nov. from hot spring.</title>
        <authorList>
            <person name="Hu C.-J."/>
            <person name="Li W.-J."/>
        </authorList>
    </citation>
    <scope>NUCLEOTIDE SEQUENCE [LARGE SCALE GENOMIC DNA]</scope>
    <source>
        <strain evidence="6 7">SYSU G07066</strain>
    </source>
</reference>
<evidence type="ECO:0000256" key="5">
    <source>
        <dbReference type="SAM" id="Phobius"/>
    </source>
</evidence>
<keyword evidence="3 5" id="KW-1133">Transmembrane helix</keyword>
<dbReference type="EMBL" id="JBBLZC010000006">
    <property type="protein sequence ID" value="MEK0082994.1"/>
    <property type="molecule type" value="Genomic_DNA"/>
</dbReference>
<dbReference type="RefSeq" id="WP_418158847.1">
    <property type="nucleotide sequence ID" value="NZ_JBBLZC010000006.1"/>
</dbReference>
<proteinExistence type="predicted"/>
<feature type="transmembrane region" description="Helical" evidence="5">
    <location>
        <begin position="183"/>
        <end position="202"/>
    </location>
</feature>
<evidence type="ECO:0000256" key="4">
    <source>
        <dbReference type="ARBA" id="ARBA00023136"/>
    </source>
</evidence>
<feature type="transmembrane region" description="Helical" evidence="5">
    <location>
        <begin position="156"/>
        <end position="177"/>
    </location>
</feature>
<dbReference type="PANTHER" id="PTHR20855">
    <property type="entry name" value="ADIPOR/PROGESTIN RECEPTOR-RELATED"/>
    <property type="match status" value="1"/>
</dbReference>
<evidence type="ECO:0000313" key="7">
    <source>
        <dbReference type="Proteomes" id="UP001375743"/>
    </source>
</evidence>
<feature type="transmembrane region" description="Helical" evidence="5">
    <location>
        <begin position="68"/>
        <end position="88"/>
    </location>
</feature>
<accession>A0ABU8XRI4</accession>
<evidence type="ECO:0000256" key="1">
    <source>
        <dbReference type="ARBA" id="ARBA00004141"/>
    </source>
</evidence>
<dbReference type="PANTHER" id="PTHR20855:SF3">
    <property type="entry name" value="LD03007P"/>
    <property type="match status" value="1"/>
</dbReference>
<organism evidence="6 7">
    <name type="scientific">Benzoatithermus flavus</name>
    <dbReference type="NCBI Taxonomy" id="3108223"/>
    <lineage>
        <taxon>Bacteria</taxon>
        <taxon>Pseudomonadati</taxon>
        <taxon>Pseudomonadota</taxon>
        <taxon>Alphaproteobacteria</taxon>
        <taxon>Geminicoccales</taxon>
        <taxon>Geminicoccaceae</taxon>
        <taxon>Benzoatithermus</taxon>
    </lineage>
</organism>
<dbReference type="Proteomes" id="UP001375743">
    <property type="component" value="Unassembled WGS sequence"/>
</dbReference>
<name>A0ABU8XRI4_9PROT</name>
<protein>
    <submittedName>
        <fullName evidence="6">Hemolysin III family protein</fullName>
    </submittedName>
</protein>
<keyword evidence="7" id="KW-1185">Reference proteome</keyword>
<keyword evidence="2 5" id="KW-0812">Transmembrane</keyword>
<comment type="caution">
    <text evidence="6">The sequence shown here is derived from an EMBL/GenBank/DDBJ whole genome shotgun (WGS) entry which is preliminary data.</text>
</comment>
<dbReference type="InterPro" id="IPR004254">
    <property type="entry name" value="AdipoR/HlyIII-related"/>
</dbReference>
<sequence>MLSRKDSTTARSRLPLPRAVPVFPRYSPRERHADALVHAVGLIGGSAACLVLAALSVEGTDPRRLVSLGLYATGLMAMLICSALYNLSVDGPRKALFQRLDHAAIFMMIAGTYTPFTLVAIGGAWGTGLCAFVWMVAVMGMAVEILGLSRSDNLLVAAYLLLGWVIVIALGPLAAALSPAGMTLLVAGGVLYTVGVVFHLWTRLPYQNAIWHGFVLLAASSHYAAVLLEIAA</sequence>
<evidence type="ECO:0000256" key="3">
    <source>
        <dbReference type="ARBA" id="ARBA00022989"/>
    </source>
</evidence>
<feature type="transmembrane region" description="Helical" evidence="5">
    <location>
        <begin position="100"/>
        <end position="125"/>
    </location>
</feature>